<dbReference type="EMBL" id="GGEC01069293">
    <property type="protein sequence ID" value="MBX49777.1"/>
    <property type="molecule type" value="Transcribed_RNA"/>
</dbReference>
<accession>A0A2P2P4Y1</accession>
<name>A0A2P2P4Y1_RHIMU</name>
<evidence type="ECO:0000313" key="1">
    <source>
        <dbReference type="EMBL" id="MBX49777.1"/>
    </source>
</evidence>
<protein>
    <submittedName>
        <fullName evidence="1">Uncharacterized protein</fullName>
    </submittedName>
</protein>
<dbReference type="AlphaFoldDB" id="A0A2P2P4Y1"/>
<organism evidence="1">
    <name type="scientific">Rhizophora mucronata</name>
    <name type="common">Asiatic mangrove</name>
    <dbReference type="NCBI Taxonomy" id="61149"/>
    <lineage>
        <taxon>Eukaryota</taxon>
        <taxon>Viridiplantae</taxon>
        <taxon>Streptophyta</taxon>
        <taxon>Embryophyta</taxon>
        <taxon>Tracheophyta</taxon>
        <taxon>Spermatophyta</taxon>
        <taxon>Magnoliopsida</taxon>
        <taxon>eudicotyledons</taxon>
        <taxon>Gunneridae</taxon>
        <taxon>Pentapetalae</taxon>
        <taxon>rosids</taxon>
        <taxon>fabids</taxon>
        <taxon>Malpighiales</taxon>
        <taxon>Rhizophoraceae</taxon>
        <taxon>Rhizophora</taxon>
    </lineage>
</organism>
<reference evidence="1" key="1">
    <citation type="submission" date="2018-02" db="EMBL/GenBank/DDBJ databases">
        <title>Rhizophora mucronata_Transcriptome.</title>
        <authorList>
            <person name="Meera S.P."/>
            <person name="Sreeshan A."/>
            <person name="Augustine A."/>
        </authorList>
    </citation>
    <scope>NUCLEOTIDE SEQUENCE</scope>
    <source>
        <tissue evidence="1">Leaf</tissue>
    </source>
</reference>
<sequence length="39" mass="4730">MDILFSAVLLLLIKRDYRSTATFSFYDWCQFNFSKFLEV</sequence>
<proteinExistence type="predicted"/>